<feature type="binding site" evidence="9">
    <location>
        <position position="89"/>
    </location>
    <ligand>
        <name>Mg(2+)</name>
        <dbReference type="ChEBI" id="CHEBI:18420"/>
    </ligand>
</feature>
<reference evidence="12 13" key="1">
    <citation type="submission" date="2018-05" db="EMBL/GenBank/DDBJ databases">
        <title>Genomic Encyclopedia of Type Strains, Phase IV (KMG-IV): sequencing the most valuable type-strain genomes for metagenomic binning, comparative biology and taxonomic classification.</title>
        <authorList>
            <person name="Goeker M."/>
        </authorList>
    </citation>
    <scope>NUCLEOTIDE SEQUENCE [LARGE SCALE GENOMIC DNA]</scope>
    <source>
        <strain evidence="12 13">DSM 22440</strain>
    </source>
</reference>
<evidence type="ECO:0000256" key="9">
    <source>
        <dbReference type="HAMAP-Rule" id="MF_00625"/>
    </source>
</evidence>
<dbReference type="GO" id="GO:0004756">
    <property type="term" value="F:selenide, water dikinase activity"/>
    <property type="evidence" value="ECO:0007669"/>
    <property type="project" value="UniProtKB-UniRule"/>
</dbReference>
<dbReference type="InterPro" id="IPR016188">
    <property type="entry name" value="PurM-like_N"/>
</dbReference>
<sequence>MSKVQLTTLTTKGGCGCKIGPSDLKKVLQDLPPLQPNKHVLVGLTTGDDAGVYQLTDELAIVQTLDFFTPIVDDPYDFGQIAAANALSDVYAMGAQPITALNIVAFPIFTLDKTILTAILTGAQDKLQEANTALLGGHSIDDQEPKFGLSVTGTIHPDQIKTNAGAKHGDALILTKPIGVGISTTALKHQLLSNAEIKQVTTIMATLNKAAAEVMHAFNVHACTDITGFGLLGHLSEMAHESKQALTINYQDVPLLPRLRELCQQGAIPGGSRNNLKHVAASVQFDAGLDEIDQLILADAVTSGGLLMAVDPSDVEAMMTRFTEQGVSAHLIGSVTSGTAGNIYVKRGL</sequence>
<evidence type="ECO:0000256" key="7">
    <source>
        <dbReference type="ARBA" id="ARBA00022842"/>
    </source>
</evidence>
<feature type="binding site" description="in other chain" evidence="9">
    <location>
        <begin position="46"/>
        <end position="48"/>
    </location>
    <ligand>
        <name>ATP</name>
        <dbReference type="ChEBI" id="CHEBI:30616"/>
        <note>ligand shared between dimeric partners</note>
    </ligand>
</feature>
<dbReference type="GO" id="GO:0000287">
    <property type="term" value="F:magnesium ion binding"/>
    <property type="evidence" value="ECO:0007669"/>
    <property type="project" value="UniProtKB-UniRule"/>
</dbReference>
<dbReference type="Gene3D" id="3.90.650.10">
    <property type="entry name" value="PurM-like C-terminal domain"/>
    <property type="match status" value="1"/>
</dbReference>
<name>A0A2V3W284_9BACI</name>
<keyword evidence="6 9" id="KW-0067">ATP-binding</keyword>
<dbReference type="InterPro" id="IPR036676">
    <property type="entry name" value="PurM-like_C_sf"/>
</dbReference>
<dbReference type="Proteomes" id="UP000247922">
    <property type="component" value="Unassembled WGS sequence"/>
</dbReference>
<feature type="binding site" evidence="9">
    <location>
        <begin position="137"/>
        <end position="139"/>
    </location>
    <ligand>
        <name>ATP</name>
        <dbReference type="ChEBI" id="CHEBI:30616"/>
        <note>ligand shared between dimeric partners</note>
    </ligand>
</feature>
<accession>A0A2V3W284</accession>
<evidence type="ECO:0000256" key="8">
    <source>
        <dbReference type="ARBA" id="ARBA00023266"/>
    </source>
</evidence>
<dbReference type="InterPro" id="IPR010918">
    <property type="entry name" value="PurM-like_C_dom"/>
</dbReference>
<dbReference type="PANTHER" id="PTHR10256">
    <property type="entry name" value="SELENIDE, WATER DIKINASE"/>
    <property type="match status" value="1"/>
</dbReference>
<evidence type="ECO:0000313" key="12">
    <source>
        <dbReference type="EMBL" id="PXW87191.1"/>
    </source>
</evidence>
<keyword evidence="8 9" id="KW-0711">Selenium</keyword>
<comment type="similarity">
    <text evidence="1 9">Belongs to the selenophosphate synthase 1 family. Class I subfamily.</text>
</comment>
<dbReference type="HAMAP" id="MF_00625">
    <property type="entry name" value="SelD"/>
    <property type="match status" value="1"/>
</dbReference>
<keyword evidence="4 9" id="KW-0547">Nucleotide-binding</keyword>
<feature type="binding site" description="in other chain" evidence="9">
    <location>
        <position position="66"/>
    </location>
    <ligand>
        <name>ATP</name>
        <dbReference type="ChEBI" id="CHEBI:30616"/>
        <note>ligand shared between dimeric partners</note>
    </ligand>
</feature>
<dbReference type="AlphaFoldDB" id="A0A2V3W284"/>
<organism evidence="12 13">
    <name type="scientific">Streptohalobacillus salinus</name>
    <dbReference type="NCBI Taxonomy" id="621096"/>
    <lineage>
        <taxon>Bacteria</taxon>
        <taxon>Bacillati</taxon>
        <taxon>Bacillota</taxon>
        <taxon>Bacilli</taxon>
        <taxon>Bacillales</taxon>
        <taxon>Bacillaceae</taxon>
        <taxon>Streptohalobacillus</taxon>
    </lineage>
</organism>
<keyword evidence="2 9" id="KW-0808">Transferase</keyword>
<keyword evidence="3 9" id="KW-0479">Metal-binding</keyword>
<keyword evidence="7 9" id="KW-0460">Magnesium</keyword>
<evidence type="ECO:0000256" key="4">
    <source>
        <dbReference type="ARBA" id="ARBA00022741"/>
    </source>
</evidence>
<dbReference type="GO" id="GO:0005524">
    <property type="term" value="F:ATP binding"/>
    <property type="evidence" value="ECO:0007669"/>
    <property type="project" value="UniProtKB-UniRule"/>
</dbReference>
<keyword evidence="5 9" id="KW-0418">Kinase</keyword>
<comment type="cofactor">
    <cofactor evidence="9">
        <name>Mg(2+)</name>
        <dbReference type="ChEBI" id="CHEBI:18420"/>
    </cofactor>
    <text evidence="9">Binds 1 Mg(2+) ion per monomer.</text>
</comment>
<dbReference type="PIRSF" id="PIRSF036407">
    <property type="entry name" value="Selenphspht_syn"/>
    <property type="match status" value="1"/>
</dbReference>
<dbReference type="EMBL" id="QJJR01000017">
    <property type="protein sequence ID" value="PXW87191.1"/>
    <property type="molecule type" value="Genomic_DNA"/>
</dbReference>
<gene>
    <name evidence="9" type="primary">selD</name>
    <name evidence="12" type="ORF">DES38_11729</name>
</gene>
<comment type="catalytic activity">
    <reaction evidence="9">
        <text>hydrogenselenide + ATP + H2O = selenophosphate + AMP + phosphate + 2 H(+)</text>
        <dbReference type="Rhea" id="RHEA:18737"/>
        <dbReference type="ChEBI" id="CHEBI:15377"/>
        <dbReference type="ChEBI" id="CHEBI:15378"/>
        <dbReference type="ChEBI" id="CHEBI:16144"/>
        <dbReference type="ChEBI" id="CHEBI:29317"/>
        <dbReference type="ChEBI" id="CHEBI:30616"/>
        <dbReference type="ChEBI" id="CHEBI:43474"/>
        <dbReference type="ChEBI" id="CHEBI:456215"/>
        <dbReference type="EC" id="2.7.9.3"/>
    </reaction>
</comment>
<evidence type="ECO:0000259" key="10">
    <source>
        <dbReference type="Pfam" id="PF00586"/>
    </source>
</evidence>
<dbReference type="OrthoDB" id="9772934at2"/>
<dbReference type="Gene3D" id="3.30.1330.10">
    <property type="entry name" value="PurM-like, N-terminal domain"/>
    <property type="match status" value="1"/>
</dbReference>
<dbReference type="FunFam" id="3.90.650.10:FF:000004">
    <property type="entry name" value="Selenide, water dikinase"/>
    <property type="match status" value="1"/>
</dbReference>
<feature type="binding site" description="in other chain" evidence="9">
    <location>
        <position position="18"/>
    </location>
    <ligand>
        <name>ATP</name>
        <dbReference type="ChEBI" id="CHEBI:30616"/>
        <note>ligand shared between dimeric partners</note>
    </ligand>
</feature>
<dbReference type="CDD" id="cd02195">
    <property type="entry name" value="SelD"/>
    <property type="match status" value="1"/>
</dbReference>
<feature type="binding site" evidence="9">
    <location>
        <position position="225"/>
    </location>
    <ligand>
        <name>Mg(2+)</name>
        <dbReference type="ChEBI" id="CHEBI:18420"/>
    </ligand>
</feature>
<dbReference type="InterPro" id="IPR036921">
    <property type="entry name" value="PurM-like_N_sf"/>
</dbReference>
<feature type="site" description="Important for catalytic activity" evidence="9">
    <location>
        <position position="18"/>
    </location>
</feature>
<evidence type="ECO:0000256" key="1">
    <source>
        <dbReference type="ARBA" id="ARBA00008026"/>
    </source>
</evidence>
<dbReference type="Pfam" id="PF02769">
    <property type="entry name" value="AIRS_C"/>
    <property type="match status" value="1"/>
</dbReference>
<dbReference type="PANTHER" id="PTHR10256:SF0">
    <property type="entry name" value="INACTIVE SELENIDE, WATER DIKINASE-LIKE PROTEIN-RELATED"/>
    <property type="match status" value="1"/>
</dbReference>
<evidence type="ECO:0000256" key="5">
    <source>
        <dbReference type="ARBA" id="ARBA00022777"/>
    </source>
</evidence>
<dbReference type="InterPro" id="IPR004536">
    <property type="entry name" value="SPS/SelD"/>
</dbReference>
<evidence type="ECO:0000313" key="13">
    <source>
        <dbReference type="Proteomes" id="UP000247922"/>
    </source>
</evidence>
<dbReference type="SUPFAM" id="SSF55326">
    <property type="entry name" value="PurM N-terminal domain-like"/>
    <property type="match status" value="1"/>
</dbReference>
<keyword evidence="13" id="KW-1185">Reference proteome</keyword>
<protein>
    <recommendedName>
        <fullName evidence="9">Selenide, water dikinase</fullName>
        <ecNumber evidence="9">2.7.9.3</ecNumber>
    </recommendedName>
    <alternativeName>
        <fullName evidence="9">Selenium donor protein</fullName>
    </alternativeName>
    <alternativeName>
        <fullName evidence="9">Selenophosphate synthase</fullName>
    </alternativeName>
</protein>
<evidence type="ECO:0000259" key="11">
    <source>
        <dbReference type="Pfam" id="PF02769"/>
    </source>
</evidence>
<dbReference type="FunFam" id="3.30.1330.10:FF:000003">
    <property type="entry name" value="Selenide, water dikinase"/>
    <property type="match status" value="1"/>
</dbReference>
<evidence type="ECO:0000256" key="6">
    <source>
        <dbReference type="ARBA" id="ARBA00022840"/>
    </source>
</evidence>
<evidence type="ECO:0000256" key="2">
    <source>
        <dbReference type="ARBA" id="ARBA00022679"/>
    </source>
</evidence>
<dbReference type="EC" id="2.7.9.3" evidence="9"/>
<feature type="domain" description="PurM-like N-terminal" evidence="10">
    <location>
        <begin position="47"/>
        <end position="154"/>
    </location>
</feature>
<dbReference type="NCBIfam" id="NF002098">
    <property type="entry name" value="PRK00943.1"/>
    <property type="match status" value="1"/>
</dbReference>
<feature type="binding site" evidence="9">
    <location>
        <position position="49"/>
    </location>
    <ligand>
        <name>Mg(2+)</name>
        <dbReference type="ChEBI" id="CHEBI:18420"/>
    </ligand>
</feature>
<feature type="active site" evidence="9">
    <location>
        <position position="15"/>
    </location>
</feature>
<dbReference type="NCBIfam" id="TIGR00476">
    <property type="entry name" value="selD"/>
    <property type="match status" value="1"/>
</dbReference>
<comment type="function">
    <text evidence="9">Synthesizes selenophosphate from selenide and ATP.</text>
</comment>
<evidence type="ECO:0000256" key="3">
    <source>
        <dbReference type="ARBA" id="ARBA00022723"/>
    </source>
</evidence>
<comment type="subunit">
    <text evidence="9">Homodimer.</text>
</comment>
<dbReference type="Pfam" id="PF00586">
    <property type="entry name" value="AIRS"/>
    <property type="match status" value="1"/>
</dbReference>
<dbReference type="GO" id="GO:0005737">
    <property type="term" value="C:cytoplasm"/>
    <property type="evidence" value="ECO:0007669"/>
    <property type="project" value="TreeGrafter"/>
</dbReference>
<proteinExistence type="inferred from homology"/>
<comment type="caution">
    <text evidence="12">The sequence shown here is derived from an EMBL/GenBank/DDBJ whole genome shotgun (WGS) entry which is preliminary data.</text>
</comment>
<dbReference type="SUPFAM" id="SSF56042">
    <property type="entry name" value="PurM C-terminal domain-like"/>
    <property type="match status" value="1"/>
</dbReference>
<dbReference type="RefSeq" id="WP_110252149.1">
    <property type="nucleotide sequence ID" value="NZ_QJJR01000017.1"/>
</dbReference>
<dbReference type="InterPro" id="IPR023061">
    <property type="entry name" value="SelD_I"/>
</dbReference>
<feature type="domain" description="PurM-like C-terminal" evidence="11">
    <location>
        <begin position="168"/>
        <end position="345"/>
    </location>
</feature>
<feature type="binding site" description="in other chain" evidence="9">
    <location>
        <position position="89"/>
    </location>
    <ligand>
        <name>ATP</name>
        <dbReference type="ChEBI" id="CHEBI:30616"/>
        <note>ligand shared between dimeric partners</note>
    </ligand>
</feature>
<dbReference type="GO" id="GO:0016260">
    <property type="term" value="P:selenocysteine biosynthetic process"/>
    <property type="evidence" value="ECO:0007669"/>
    <property type="project" value="InterPro"/>
</dbReference>